<reference evidence="2" key="1">
    <citation type="submission" date="2020-08" db="EMBL/GenBank/DDBJ databases">
        <title>Sulfitobacter aestuariivivens sp. nov., isolated from a tidal flat.</title>
        <authorList>
            <person name="Park S."/>
            <person name="Yoon J.-H."/>
        </authorList>
    </citation>
    <scope>NUCLEOTIDE SEQUENCE</scope>
    <source>
        <strain evidence="2">TSTF-M16</strain>
    </source>
</reference>
<evidence type="ECO:0000313" key="2">
    <source>
        <dbReference type="EMBL" id="MBD3664756.1"/>
    </source>
</evidence>
<accession>A0A927D8L1</accession>
<evidence type="ECO:0000256" key="1">
    <source>
        <dbReference type="SAM" id="Phobius"/>
    </source>
</evidence>
<dbReference type="Proteomes" id="UP000635142">
    <property type="component" value="Unassembled WGS sequence"/>
</dbReference>
<gene>
    <name evidence="2" type="ORF">H9Q16_12550</name>
</gene>
<evidence type="ECO:0000313" key="3">
    <source>
        <dbReference type="Proteomes" id="UP000635142"/>
    </source>
</evidence>
<evidence type="ECO:0008006" key="4">
    <source>
        <dbReference type="Google" id="ProtNLM"/>
    </source>
</evidence>
<name>A0A927D8L1_9RHOB</name>
<organism evidence="2 3">
    <name type="scientific">Sulfitobacter aestuariivivens</name>
    <dbReference type="NCBI Taxonomy" id="2766981"/>
    <lineage>
        <taxon>Bacteria</taxon>
        <taxon>Pseudomonadati</taxon>
        <taxon>Pseudomonadota</taxon>
        <taxon>Alphaproteobacteria</taxon>
        <taxon>Rhodobacterales</taxon>
        <taxon>Roseobacteraceae</taxon>
        <taxon>Sulfitobacter</taxon>
    </lineage>
</organism>
<dbReference type="AlphaFoldDB" id="A0A927D8L1"/>
<keyword evidence="3" id="KW-1185">Reference proteome</keyword>
<feature type="transmembrane region" description="Helical" evidence="1">
    <location>
        <begin position="21"/>
        <end position="40"/>
    </location>
</feature>
<keyword evidence="1" id="KW-1133">Transmembrane helix</keyword>
<dbReference type="RefSeq" id="WP_191075772.1">
    <property type="nucleotide sequence ID" value="NZ_JACTAG010000002.1"/>
</dbReference>
<keyword evidence="1" id="KW-0472">Membrane</keyword>
<keyword evidence="1" id="KW-0812">Transmembrane</keyword>
<sequence length="432" mass="48987">MQAIVYRYQSIFPRLPYPVRVALNFVMMLFIVPTTIVRMVRDHFKYPDPVLAISEAQLDAQLSLEVVDDALDPLAALEEHAHMLSREGRWADLTKLMASFDRRRATFGASRLTAVTALGARGDHLQEMTEFEDCAAMQISDIDDAELLRLETAFAGRKDDPYLAGILARAHLDMAWALRGGDFADAVTDAGWDGYAKHISRAEKIMEPFDALTLDSAFVAATKHLIAPNLEDAERALKDTYDTYSTLDPLNWDIMGQYAFHLLPRWYGDYAQIEVAARKAIAASETEAGTAAYAAFYMGILHRDEHAIHMVDPELFEQALRDMIDYSDRDPIEINRILDYCLGAFAHSFGAFPREGEDEINDIRMQMRDIPNRLIRDYFDAHLPQVWSLETRHVRQAVGLAYNEELETGAQITLTREGPRIEMPQEPQPQTE</sequence>
<proteinExistence type="predicted"/>
<comment type="caution">
    <text evidence="2">The sequence shown here is derived from an EMBL/GenBank/DDBJ whole genome shotgun (WGS) entry which is preliminary data.</text>
</comment>
<protein>
    <recommendedName>
        <fullName evidence="4">DUF4034 domain-containing protein</fullName>
    </recommendedName>
</protein>
<dbReference type="EMBL" id="JACTAG010000002">
    <property type="protein sequence ID" value="MBD3664756.1"/>
    <property type="molecule type" value="Genomic_DNA"/>
</dbReference>